<dbReference type="AlphaFoldDB" id="A0A9W7EZG2"/>
<feature type="transmembrane region" description="Helical" evidence="2">
    <location>
        <begin position="798"/>
        <end position="820"/>
    </location>
</feature>
<feature type="domain" description="TNFR-Cys" evidence="3">
    <location>
        <begin position="419"/>
        <end position="459"/>
    </location>
</feature>
<dbReference type="SMART" id="SM00208">
    <property type="entry name" value="TNFR"/>
    <property type="match status" value="4"/>
</dbReference>
<sequence length="911" mass="96487">MNKWNVCKVTDFDSMFQGSGMSGTDLSSLKSNCANCPSGKYSGSGEFVSPEGNPCTGCVAGKYNDSPGSETCTGCATGKFSPEGASVCTSCNAGKYSSSAGSSDEACLNCEESSACSICAASRYCPAGSSTDQGAGPCAAGRYCPSGSSTDQGAGPCAAGRYCPEGSSTDQGAGPCAAGYYCPQGSATSQGAGACTAGEYSPPGSGSCHICPAGTYLSDPRTSPDLHDSVDDCQICPSGTYNPDAGTSASLHISCTSCLPGSSLPDEGLVVTKHDSSLDCELCGPNTFSNAETGFSVCNPCEPGYKCPGGMNRVACLQGSFQSENRSKICNPCEAGKFQAFPGQAECNECTEGYFCPTGTVTPIECGSIALFCPSSAALVQPATEGHYTLPATEDALRTRHSKQMCEPGFACVGGIKTGCEAGLTYQAESGRASCRQCSQCGPGKYITEECSTTADRQCEECPIGHASLGGLTECDECEAGTPADVGSSVCTPCPHNEEQDVARGYDLDSCVCKGTFVRDPTTDKCSCEPGFTLTGETCSPCEIGRFKDDYGVHSCSRCEDVLKGSVTKFENSTDVGACACPKGTYDNMEKSCVDVFEGVDGLTPSMTLATLKLEPGSTDTAITLLTLAVGAVLFLVFLHFFKKKTKDRKGFGKRLKNGVKIIFTGTQITAALPSIIPAMALPENVKEVMKAASFLNVDMFNMVSVGCWTGGITYYDKTLGMTLTIIIVCGALLSIGVVVKNYKSWFFTAVIAITFLVLPTITTSIFGLFPCDSLDNDSSMLRKDYSISCDDGGRDFWVFYGWLMVLVFPIGVLAMYAWLLRSKRERLKKPVEERVEDKEITPLMFLWEPYKPEFWYWEVIETTRRLMMTGVLSTISPGTFSQMVAGLLMNVLYGFLLCQTNPYNDNRDNS</sequence>
<name>A0A9W7EZG2_9STRA</name>
<evidence type="ECO:0000259" key="3">
    <source>
        <dbReference type="PROSITE" id="PS50050"/>
    </source>
</evidence>
<keyword evidence="2" id="KW-1133">Transmembrane helix</keyword>
<feature type="transmembrane region" description="Helical" evidence="2">
    <location>
        <begin position="747"/>
        <end position="770"/>
    </location>
</feature>
<feature type="transmembrane region" description="Helical" evidence="2">
    <location>
        <begin position="720"/>
        <end position="740"/>
    </location>
</feature>
<evidence type="ECO:0000256" key="1">
    <source>
        <dbReference type="PROSITE-ProRule" id="PRU00206"/>
    </source>
</evidence>
<accession>A0A9W7EZG2</accession>
<keyword evidence="2" id="KW-0812">Transmembrane</keyword>
<dbReference type="SMART" id="SM01411">
    <property type="entry name" value="Ephrin_rec_like"/>
    <property type="match status" value="7"/>
</dbReference>
<feature type="non-terminal residue" evidence="4">
    <location>
        <position position="911"/>
    </location>
</feature>
<keyword evidence="1" id="KW-1015">Disulfide bond</keyword>
<proteinExistence type="predicted"/>
<keyword evidence="2" id="KW-0472">Membrane</keyword>
<evidence type="ECO:0000313" key="5">
    <source>
        <dbReference type="Proteomes" id="UP001162640"/>
    </source>
</evidence>
<dbReference type="InterPro" id="IPR001368">
    <property type="entry name" value="TNFR/NGFR_Cys_rich_reg"/>
</dbReference>
<dbReference type="SUPFAM" id="SSF57184">
    <property type="entry name" value="Growth factor receptor domain"/>
    <property type="match status" value="2"/>
</dbReference>
<dbReference type="Pfam" id="PF00020">
    <property type="entry name" value="TNFR_c6"/>
    <property type="match status" value="1"/>
</dbReference>
<gene>
    <name evidence="4" type="ORF">TL16_g13268</name>
</gene>
<feature type="transmembrane region" description="Helical" evidence="2">
    <location>
        <begin position="662"/>
        <end position="681"/>
    </location>
</feature>
<dbReference type="InterPro" id="IPR009030">
    <property type="entry name" value="Growth_fac_rcpt_cys_sf"/>
</dbReference>
<protein>
    <recommendedName>
        <fullName evidence="3">TNFR-Cys domain-containing protein</fullName>
    </recommendedName>
</protein>
<dbReference type="Gene3D" id="2.10.50.10">
    <property type="entry name" value="Tumor Necrosis Factor Receptor, subunit A, domain 2"/>
    <property type="match status" value="4"/>
</dbReference>
<dbReference type="PROSITE" id="PS50050">
    <property type="entry name" value="TNFR_NGFR_2"/>
    <property type="match status" value="1"/>
</dbReference>
<evidence type="ECO:0000256" key="2">
    <source>
        <dbReference type="SAM" id="Phobius"/>
    </source>
</evidence>
<reference evidence="5" key="1">
    <citation type="journal article" date="2023" name="Commun. Biol.">
        <title>Genome analysis of Parmales, the sister group of diatoms, reveals the evolutionary specialization of diatoms from phago-mixotrophs to photoautotrophs.</title>
        <authorList>
            <person name="Ban H."/>
            <person name="Sato S."/>
            <person name="Yoshikawa S."/>
            <person name="Yamada K."/>
            <person name="Nakamura Y."/>
            <person name="Ichinomiya M."/>
            <person name="Sato N."/>
            <person name="Blanc-Mathieu R."/>
            <person name="Endo H."/>
            <person name="Kuwata A."/>
            <person name="Ogata H."/>
        </authorList>
    </citation>
    <scope>NUCLEOTIDE SEQUENCE [LARGE SCALE GENOMIC DNA]</scope>
</reference>
<dbReference type="Proteomes" id="UP001162640">
    <property type="component" value="Unassembled WGS sequence"/>
</dbReference>
<feature type="disulfide bond" evidence="1">
    <location>
        <begin position="420"/>
        <end position="435"/>
    </location>
</feature>
<feature type="disulfide bond" evidence="1">
    <location>
        <begin position="438"/>
        <end position="451"/>
    </location>
</feature>
<dbReference type="PANTHER" id="PTHR46967:SF2">
    <property type="entry name" value="SUSHI, VON WILLEBRAND FACTOR TYPE A, EGF AND PENTRAXIN DOMAIN-CONTAINING PROTEIN 1-LIKE"/>
    <property type="match status" value="1"/>
</dbReference>
<evidence type="ECO:0000313" key="4">
    <source>
        <dbReference type="EMBL" id="GMH96062.1"/>
    </source>
</evidence>
<dbReference type="PANTHER" id="PTHR46967">
    <property type="entry name" value="INSULIN-LIKE GROWTH FACTOR BINDING PROTEIN,N-TERMINAL"/>
    <property type="match status" value="1"/>
</dbReference>
<comment type="caution">
    <text evidence="4">The sequence shown here is derived from an EMBL/GenBank/DDBJ whole genome shotgun (WGS) entry which is preliminary data.</text>
</comment>
<feature type="transmembrane region" description="Helical" evidence="2">
    <location>
        <begin position="622"/>
        <end position="642"/>
    </location>
</feature>
<organism evidence="4 5">
    <name type="scientific">Triparma laevis f. inornata</name>
    <dbReference type="NCBI Taxonomy" id="1714386"/>
    <lineage>
        <taxon>Eukaryota</taxon>
        <taxon>Sar</taxon>
        <taxon>Stramenopiles</taxon>
        <taxon>Ochrophyta</taxon>
        <taxon>Bolidophyceae</taxon>
        <taxon>Parmales</taxon>
        <taxon>Triparmaceae</taxon>
        <taxon>Triparma</taxon>
    </lineage>
</organism>
<dbReference type="EMBL" id="BLQM01000648">
    <property type="protein sequence ID" value="GMH96062.1"/>
    <property type="molecule type" value="Genomic_DNA"/>
</dbReference>
<feature type="disulfide bond" evidence="1">
    <location>
        <begin position="441"/>
        <end position="459"/>
    </location>
</feature>
<feature type="repeat" description="TNFR-Cys" evidence="1">
    <location>
        <begin position="419"/>
        <end position="459"/>
    </location>
</feature>
<dbReference type="PROSITE" id="PS00652">
    <property type="entry name" value="TNFR_NGFR_1"/>
    <property type="match status" value="1"/>
</dbReference>